<dbReference type="PANTHER" id="PTHR32305">
    <property type="match status" value="1"/>
</dbReference>
<evidence type="ECO:0000259" key="2">
    <source>
        <dbReference type="Pfam" id="PF25023"/>
    </source>
</evidence>
<dbReference type="InterPro" id="IPR050708">
    <property type="entry name" value="T6SS_VgrG/RHS"/>
</dbReference>
<keyword evidence="1" id="KW-0677">Repeat</keyword>
<name>T1BLQ2_9ZZZZ</name>
<dbReference type="NCBIfam" id="TIGR03696">
    <property type="entry name" value="Rhs_assc_core"/>
    <property type="match status" value="1"/>
</dbReference>
<accession>T1BLQ2</accession>
<dbReference type="InterPro" id="IPR022385">
    <property type="entry name" value="Rhs_assc_core"/>
</dbReference>
<gene>
    <name evidence="3" type="ORF">B1A_06174</name>
</gene>
<protein>
    <submittedName>
        <fullName evidence="3">YD repeat-containing protein</fullName>
    </submittedName>
</protein>
<evidence type="ECO:0000256" key="1">
    <source>
        <dbReference type="ARBA" id="ARBA00022737"/>
    </source>
</evidence>
<sequence>MRVVEQVTYDAWGNVTSDTNPGFQPFGFAGGLYDADTGLVHFGARDYDPVTGRWTTRDPLGFAGGDTNLYGYVLQDPVNFNDPLGLWTFQIGFSFSYSLTVDGIGVSASLGFGAAIDGHGNIATYTVSGRGGALGTPGFSGGVQLAASNADIICQLAGPFNNVSLGGGWWPDATGDAFWGQNANGHTVTGAGLTLGAGLGATGSVGRTNTTLGPIGHLW</sequence>
<dbReference type="InterPro" id="IPR056823">
    <property type="entry name" value="TEN-like_YD-shell"/>
</dbReference>
<reference evidence="3" key="2">
    <citation type="journal article" date="2014" name="ISME J.">
        <title>Microbial stratification in low pH oxic and suboxic macroscopic growths along an acid mine drainage.</title>
        <authorList>
            <person name="Mendez-Garcia C."/>
            <person name="Mesa V."/>
            <person name="Sprenger R.R."/>
            <person name="Richter M."/>
            <person name="Diez M.S."/>
            <person name="Solano J."/>
            <person name="Bargiela R."/>
            <person name="Golyshina O.V."/>
            <person name="Manteca A."/>
            <person name="Ramos J.L."/>
            <person name="Gallego J.R."/>
            <person name="Llorente I."/>
            <person name="Martins Dos Santos V.A."/>
            <person name="Jensen O.N."/>
            <person name="Pelaez A.I."/>
            <person name="Sanchez J."/>
            <person name="Ferrer M."/>
        </authorList>
    </citation>
    <scope>NUCLEOTIDE SEQUENCE</scope>
</reference>
<dbReference type="AlphaFoldDB" id="T1BLQ2"/>
<dbReference type="EMBL" id="AUZX01004488">
    <property type="protein sequence ID" value="EQD70692.1"/>
    <property type="molecule type" value="Genomic_DNA"/>
</dbReference>
<dbReference type="Pfam" id="PF25023">
    <property type="entry name" value="TEN_YD-shell"/>
    <property type="match status" value="1"/>
</dbReference>
<proteinExistence type="predicted"/>
<organism evidence="3">
    <name type="scientific">mine drainage metagenome</name>
    <dbReference type="NCBI Taxonomy" id="410659"/>
    <lineage>
        <taxon>unclassified sequences</taxon>
        <taxon>metagenomes</taxon>
        <taxon>ecological metagenomes</taxon>
    </lineage>
</organism>
<reference evidence="3" key="1">
    <citation type="submission" date="2013-08" db="EMBL/GenBank/DDBJ databases">
        <authorList>
            <person name="Mendez C."/>
            <person name="Richter M."/>
            <person name="Ferrer M."/>
            <person name="Sanchez J."/>
        </authorList>
    </citation>
    <scope>NUCLEOTIDE SEQUENCE</scope>
</reference>
<dbReference type="PANTHER" id="PTHR32305:SF15">
    <property type="entry name" value="PROTEIN RHSA-RELATED"/>
    <property type="match status" value="1"/>
</dbReference>
<feature type="domain" description="Teneurin-like YD-shell" evidence="2">
    <location>
        <begin position="2"/>
        <end position="58"/>
    </location>
</feature>
<comment type="caution">
    <text evidence="3">The sequence shown here is derived from an EMBL/GenBank/DDBJ whole genome shotgun (WGS) entry which is preliminary data.</text>
</comment>
<evidence type="ECO:0000313" key="3">
    <source>
        <dbReference type="EMBL" id="EQD70692.1"/>
    </source>
</evidence>
<dbReference type="Gene3D" id="2.180.10.10">
    <property type="entry name" value="RHS repeat-associated core"/>
    <property type="match status" value="1"/>
</dbReference>